<dbReference type="EMBL" id="QGKY02001250">
    <property type="protein sequence ID" value="KAF2564321.1"/>
    <property type="molecule type" value="Genomic_DNA"/>
</dbReference>
<reference evidence="2" key="1">
    <citation type="submission" date="2019-12" db="EMBL/GenBank/DDBJ databases">
        <title>Genome sequencing and annotation of Brassica cretica.</title>
        <authorList>
            <person name="Studholme D.J."/>
            <person name="Sarris P.F."/>
        </authorList>
    </citation>
    <scope>NUCLEOTIDE SEQUENCE</scope>
    <source>
        <strain evidence="3">PFS-001/15</strain>
        <strain evidence="2">PFS-102/07</strain>
        <tissue evidence="2">Leaf</tissue>
    </source>
</reference>
<accession>A0A8S9I3T6</accession>
<gene>
    <name evidence="3" type="ORF">F2Q68_00009939</name>
    <name evidence="2" type="ORF">F2Q70_00016976</name>
</gene>
<protein>
    <recommendedName>
        <fullName evidence="1">At2g35280-like TPR domain-containing protein</fullName>
    </recommendedName>
</protein>
<dbReference type="InterPro" id="IPR036047">
    <property type="entry name" value="F-box-like_dom_sf"/>
</dbReference>
<dbReference type="InterPro" id="IPR057136">
    <property type="entry name" value="At2g35280_TPR_dom"/>
</dbReference>
<organism evidence="2">
    <name type="scientific">Brassica cretica</name>
    <name type="common">Mustard</name>
    <dbReference type="NCBI Taxonomy" id="69181"/>
    <lineage>
        <taxon>Eukaryota</taxon>
        <taxon>Viridiplantae</taxon>
        <taxon>Streptophyta</taxon>
        <taxon>Embryophyta</taxon>
        <taxon>Tracheophyta</taxon>
        <taxon>Spermatophyta</taxon>
        <taxon>Magnoliopsida</taxon>
        <taxon>eudicotyledons</taxon>
        <taxon>Gunneridae</taxon>
        <taxon>Pentapetalae</taxon>
        <taxon>rosids</taxon>
        <taxon>malvids</taxon>
        <taxon>Brassicales</taxon>
        <taxon>Brassicaceae</taxon>
        <taxon>Brassiceae</taxon>
        <taxon>Brassica</taxon>
    </lineage>
</organism>
<dbReference type="PANTHER" id="PTHR33784:SF10">
    <property type="entry name" value="F-BOX PROTEIN"/>
    <property type="match status" value="1"/>
</dbReference>
<evidence type="ECO:0000313" key="2">
    <source>
        <dbReference type="EMBL" id="KAF2564321.1"/>
    </source>
</evidence>
<dbReference type="Pfam" id="PF23310">
    <property type="entry name" value="TPR_27"/>
    <property type="match status" value="1"/>
</dbReference>
<dbReference type="SUPFAM" id="SSF81383">
    <property type="entry name" value="F-box domain"/>
    <property type="match status" value="1"/>
</dbReference>
<evidence type="ECO:0000313" key="3">
    <source>
        <dbReference type="EMBL" id="KAF2598798.1"/>
    </source>
</evidence>
<name>A0A8S9I3T6_BRACR</name>
<proteinExistence type="predicted"/>
<evidence type="ECO:0000259" key="1">
    <source>
        <dbReference type="Pfam" id="PF23310"/>
    </source>
</evidence>
<sequence length="269" mass="30663">MELGGGSSNYQGKASEGNVLCYCGLPAWISQSLQIFKASNKAQEMEQFPVTALPEDIQARVAECVAANSVADLYRLRATCKSMKELTDRAGVYAALDVFTFPSYLHVSNLVMQACYANGNPSTLFLKGIQVFYTFDLQDEGLALIKRAADAGIERALNTYAMTLKVFWDNEEQFSGFTRESCERIGKIVRSLDWGCGKSHTDAFLMKKYEFISNVLPLFYNCQCTPWVERDWELWHIENSKGKNLCGRCFWIKELCFFYRDFKPIIYLF</sequence>
<dbReference type="EMBL" id="QGKW02000717">
    <property type="protein sequence ID" value="KAF2598798.1"/>
    <property type="molecule type" value="Genomic_DNA"/>
</dbReference>
<dbReference type="PANTHER" id="PTHR33784">
    <property type="entry name" value="OS05G0482100 PROTEIN"/>
    <property type="match status" value="1"/>
</dbReference>
<comment type="caution">
    <text evidence="2">The sequence shown here is derived from an EMBL/GenBank/DDBJ whole genome shotgun (WGS) entry which is preliminary data.</text>
</comment>
<dbReference type="InterPro" id="IPR040338">
    <property type="entry name" value="At1g67623-like"/>
</dbReference>
<dbReference type="Proteomes" id="UP000712281">
    <property type="component" value="Unassembled WGS sequence"/>
</dbReference>
<dbReference type="AlphaFoldDB" id="A0A8S9I3T6"/>
<feature type="domain" description="At2g35280-like TPR" evidence="1">
    <location>
        <begin position="109"/>
        <end position="176"/>
    </location>
</feature>